<comment type="subcellular location">
    <subcellularLocation>
        <location evidence="1">Secreted</location>
    </subcellularLocation>
</comment>
<reference evidence="8" key="1">
    <citation type="submission" date="2021-01" db="UniProtKB">
        <authorList>
            <consortium name="EnsemblPlants"/>
        </authorList>
    </citation>
    <scope>IDENTIFICATION</scope>
</reference>
<name>A0A7N0UJI4_KALFE</name>
<dbReference type="PANTHER" id="PTHR32411">
    <property type="entry name" value="CYSTEINE-RICH REPEAT SECRETORY PROTEIN 38-RELATED"/>
    <property type="match status" value="1"/>
</dbReference>
<protein>
    <recommendedName>
        <fullName evidence="7">Gnk2-homologous domain-containing protein</fullName>
    </recommendedName>
</protein>
<dbReference type="InterPro" id="IPR038408">
    <property type="entry name" value="GNK2_sf"/>
</dbReference>
<evidence type="ECO:0000256" key="2">
    <source>
        <dbReference type="ARBA" id="ARBA00022525"/>
    </source>
</evidence>
<evidence type="ECO:0000256" key="4">
    <source>
        <dbReference type="ARBA" id="ARBA00022737"/>
    </source>
</evidence>
<dbReference type="Gramene" id="Kaladp0071s0005.1.v1.1">
    <property type="protein sequence ID" value="Kaladp0071s0005.1.v1.1"/>
    <property type="gene ID" value="Kaladp0071s0005.v1.1"/>
</dbReference>
<sequence>MLTICAMIKLVFVAVSVVAFLRLSFADDVNLSNGWSCDPRPDNSTTAAFKANLNSLLGLLEEQGPRNNGFYKTEVGERGDKLYGLVQCRGDVSAQDCAACTKDAVKEDLTECNNTRSAALWFRWCFLRYSQENFFGQWEDGMSVGISNNNATADSPAVVIKGMNLMSQLAYEAPDQPFMFKTGSVGVGKNETRYGLAQCNRDLSKSSCGKCLTSLAGIFSQQIGNTSSFSEISMGCTMLFDRYKFYFNYSLPASGGVAPTLPSHRGLQIGRYAGLQISLAAVATVLLSV</sequence>
<comment type="similarity">
    <text evidence="5">Belongs to the cysteine-rich repeat secretory protein family.</text>
</comment>
<dbReference type="CDD" id="cd23509">
    <property type="entry name" value="Gnk2-like"/>
    <property type="match status" value="2"/>
</dbReference>
<evidence type="ECO:0000256" key="5">
    <source>
        <dbReference type="ARBA" id="ARBA00038515"/>
    </source>
</evidence>
<evidence type="ECO:0000256" key="1">
    <source>
        <dbReference type="ARBA" id="ARBA00004613"/>
    </source>
</evidence>
<dbReference type="AlphaFoldDB" id="A0A7N0UJI4"/>
<keyword evidence="2" id="KW-0964">Secreted</keyword>
<dbReference type="OMA" id="TICAMIK"/>
<accession>A0A7N0UJI4</accession>
<feature type="chain" id="PRO_5029489647" description="Gnk2-homologous domain-containing protein" evidence="6">
    <location>
        <begin position="27"/>
        <end position="289"/>
    </location>
</feature>
<feature type="domain" description="Gnk2-homologous" evidence="7">
    <location>
        <begin position="31"/>
        <end position="134"/>
    </location>
</feature>
<keyword evidence="3 6" id="KW-0732">Signal</keyword>
<dbReference type="PANTHER" id="PTHR32411:SF51">
    <property type="entry name" value="GNK2-HOMOLOGOUS DOMAIN-CONTAINING PROTEIN"/>
    <property type="match status" value="1"/>
</dbReference>
<feature type="signal peptide" evidence="6">
    <location>
        <begin position="1"/>
        <end position="26"/>
    </location>
</feature>
<dbReference type="PROSITE" id="PS51473">
    <property type="entry name" value="GNK2"/>
    <property type="match status" value="2"/>
</dbReference>
<evidence type="ECO:0000256" key="3">
    <source>
        <dbReference type="ARBA" id="ARBA00022729"/>
    </source>
</evidence>
<dbReference type="Proteomes" id="UP000594263">
    <property type="component" value="Unplaced"/>
</dbReference>
<evidence type="ECO:0000313" key="9">
    <source>
        <dbReference type="Proteomes" id="UP000594263"/>
    </source>
</evidence>
<dbReference type="EnsemblPlants" id="Kaladp0071s0005.1.v1.1">
    <property type="protein sequence ID" value="Kaladp0071s0005.1.v1.1"/>
    <property type="gene ID" value="Kaladp0071s0005.v1.1"/>
</dbReference>
<proteinExistence type="inferred from homology"/>
<evidence type="ECO:0000256" key="6">
    <source>
        <dbReference type="SAM" id="SignalP"/>
    </source>
</evidence>
<dbReference type="Gene3D" id="3.30.430.20">
    <property type="entry name" value="Gnk2 domain, C-X8-C-X2-C motif"/>
    <property type="match status" value="2"/>
</dbReference>
<evidence type="ECO:0000313" key="8">
    <source>
        <dbReference type="EnsemblPlants" id="Kaladp0071s0005.1.v1.1"/>
    </source>
</evidence>
<evidence type="ECO:0000259" key="7">
    <source>
        <dbReference type="PROSITE" id="PS51473"/>
    </source>
</evidence>
<dbReference type="Pfam" id="PF01657">
    <property type="entry name" value="Stress-antifung"/>
    <property type="match status" value="2"/>
</dbReference>
<dbReference type="InterPro" id="IPR050581">
    <property type="entry name" value="CRR_secretory_protein"/>
</dbReference>
<dbReference type="InterPro" id="IPR002902">
    <property type="entry name" value="GNK2"/>
</dbReference>
<feature type="domain" description="Gnk2-homologous" evidence="7">
    <location>
        <begin position="139"/>
        <end position="245"/>
    </location>
</feature>
<keyword evidence="9" id="KW-1185">Reference proteome</keyword>
<organism evidence="8 9">
    <name type="scientific">Kalanchoe fedtschenkoi</name>
    <name type="common">Lavender scallops</name>
    <name type="synonym">South American air plant</name>
    <dbReference type="NCBI Taxonomy" id="63787"/>
    <lineage>
        <taxon>Eukaryota</taxon>
        <taxon>Viridiplantae</taxon>
        <taxon>Streptophyta</taxon>
        <taxon>Embryophyta</taxon>
        <taxon>Tracheophyta</taxon>
        <taxon>Spermatophyta</taxon>
        <taxon>Magnoliopsida</taxon>
        <taxon>eudicotyledons</taxon>
        <taxon>Gunneridae</taxon>
        <taxon>Pentapetalae</taxon>
        <taxon>Saxifragales</taxon>
        <taxon>Crassulaceae</taxon>
        <taxon>Kalanchoe</taxon>
    </lineage>
</organism>
<keyword evidence="4" id="KW-0677">Repeat</keyword>
<dbReference type="GO" id="GO:0005576">
    <property type="term" value="C:extracellular region"/>
    <property type="evidence" value="ECO:0007669"/>
    <property type="project" value="UniProtKB-SubCell"/>
</dbReference>